<evidence type="ECO:0000313" key="2">
    <source>
        <dbReference type="WBParaSite" id="GPLIN_000517500"/>
    </source>
</evidence>
<dbReference type="AlphaFoldDB" id="A0A183BX36"/>
<evidence type="ECO:0000313" key="1">
    <source>
        <dbReference type="Proteomes" id="UP000050741"/>
    </source>
</evidence>
<reference evidence="2" key="3">
    <citation type="submission" date="2016-06" db="UniProtKB">
        <authorList>
            <consortium name="WormBaseParasite"/>
        </authorList>
    </citation>
    <scope>IDENTIFICATION</scope>
</reference>
<reference evidence="1" key="2">
    <citation type="submission" date="2014-05" db="EMBL/GenBank/DDBJ databases">
        <title>The genome and life-stage specific transcriptomes of Globodera pallida elucidate key aspects of plant parasitism by a cyst nematode.</title>
        <authorList>
            <person name="Cotton J.A."/>
            <person name="Lilley C.J."/>
            <person name="Jones L.M."/>
            <person name="Kikuchi T."/>
            <person name="Reid A.J."/>
            <person name="Thorpe P."/>
            <person name="Tsai I.J."/>
            <person name="Beasley H."/>
            <person name="Blok V."/>
            <person name="Cock P.J.A."/>
            <person name="Van den Akker S.E."/>
            <person name="Holroyd N."/>
            <person name="Hunt M."/>
            <person name="Mantelin S."/>
            <person name="Naghra H."/>
            <person name="Pain A."/>
            <person name="Palomares-Rius J.E."/>
            <person name="Zarowiecki M."/>
            <person name="Berriman M."/>
            <person name="Jones J.T."/>
            <person name="Urwin P.E."/>
        </authorList>
    </citation>
    <scope>NUCLEOTIDE SEQUENCE [LARGE SCALE GENOMIC DNA]</scope>
    <source>
        <strain evidence="1">Lindley</strain>
    </source>
</reference>
<dbReference type="WBParaSite" id="GPLIN_000517500">
    <property type="protein sequence ID" value="GPLIN_000517500"/>
    <property type="gene ID" value="GPLIN_000517500"/>
</dbReference>
<name>A0A183BX36_GLOPA</name>
<reference evidence="1" key="1">
    <citation type="submission" date="2013-12" db="EMBL/GenBank/DDBJ databases">
        <authorList>
            <person name="Aslett M."/>
        </authorList>
    </citation>
    <scope>NUCLEOTIDE SEQUENCE [LARGE SCALE GENOMIC DNA]</scope>
    <source>
        <strain evidence="1">Lindley</strain>
    </source>
</reference>
<proteinExistence type="predicted"/>
<protein>
    <submittedName>
        <fullName evidence="2">Secreted protein</fullName>
    </submittedName>
</protein>
<accession>A0A183BX36</accession>
<organism evidence="1 2">
    <name type="scientific">Globodera pallida</name>
    <name type="common">Potato cyst nematode worm</name>
    <name type="synonym">Heterodera pallida</name>
    <dbReference type="NCBI Taxonomy" id="36090"/>
    <lineage>
        <taxon>Eukaryota</taxon>
        <taxon>Metazoa</taxon>
        <taxon>Ecdysozoa</taxon>
        <taxon>Nematoda</taxon>
        <taxon>Chromadorea</taxon>
        <taxon>Rhabditida</taxon>
        <taxon>Tylenchina</taxon>
        <taxon>Tylenchomorpha</taxon>
        <taxon>Tylenchoidea</taxon>
        <taxon>Heteroderidae</taxon>
        <taxon>Heteroderinae</taxon>
        <taxon>Globodera</taxon>
    </lineage>
</organism>
<sequence length="79" mass="8817">MFTLVGPPLRALVFPMPNSFNRLCSVFKNVPFSHPSFASDSSSSAWLNDVKGKYPAQIDQLSASITEFCSDSFERNRKV</sequence>
<dbReference type="Proteomes" id="UP000050741">
    <property type="component" value="Unassembled WGS sequence"/>
</dbReference>
<keyword evidence="1" id="KW-1185">Reference proteome</keyword>